<dbReference type="PRINTS" id="PR00171">
    <property type="entry name" value="SUGRTRNSPORT"/>
</dbReference>
<comment type="similarity">
    <text evidence="2 7">Belongs to the major facilitator superfamily. Sugar transporter (TC 2.A.1.1) family.</text>
</comment>
<feature type="domain" description="Major facilitator superfamily (MFS) profile" evidence="9">
    <location>
        <begin position="39"/>
        <end position="507"/>
    </location>
</feature>
<dbReference type="PROSITE" id="PS50850">
    <property type="entry name" value="MFS"/>
    <property type="match status" value="1"/>
</dbReference>
<dbReference type="SUPFAM" id="SSF103473">
    <property type="entry name" value="MFS general substrate transporter"/>
    <property type="match status" value="1"/>
</dbReference>
<evidence type="ECO:0000256" key="2">
    <source>
        <dbReference type="ARBA" id="ARBA00010992"/>
    </source>
</evidence>
<comment type="subcellular location">
    <subcellularLocation>
        <location evidence="1">Membrane</location>
        <topology evidence="1">Multi-pass membrane protein</topology>
    </subcellularLocation>
</comment>
<keyword evidence="3 7" id="KW-0813">Transport</keyword>
<dbReference type="InterPro" id="IPR050360">
    <property type="entry name" value="MFS_Sugar_Transporters"/>
</dbReference>
<feature type="transmembrane region" description="Helical" evidence="8">
    <location>
        <begin position="82"/>
        <end position="102"/>
    </location>
</feature>
<feature type="transmembrane region" description="Helical" evidence="8">
    <location>
        <begin position="39"/>
        <end position="62"/>
    </location>
</feature>
<feature type="transmembrane region" description="Helical" evidence="8">
    <location>
        <begin position="109"/>
        <end position="131"/>
    </location>
</feature>
<dbReference type="NCBIfam" id="TIGR00879">
    <property type="entry name" value="SP"/>
    <property type="match status" value="1"/>
</dbReference>
<dbReference type="GO" id="GO:0016020">
    <property type="term" value="C:membrane"/>
    <property type="evidence" value="ECO:0007669"/>
    <property type="project" value="UniProtKB-SubCell"/>
</dbReference>
<dbReference type="AlphaFoldDB" id="A0A6A5T4X4"/>
<evidence type="ECO:0000313" key="10">
    <source>
        <dbReference type="EMBL" id="KAF1946922.1"/>
    </source>
</evidence>
<dbReference type="Gene3D" id="1.20.1250.20">
    <property type="entry name" value="MFS general substrate transporter like domains"/>
    <property type="match status" value="1"/>
</dbReference>
<protein>
    <submittedName>
        <fullName evidence="10">Quinate permease</fullName>
    </submittedName>
</protein>
<feature type="transmembrane region" description="Helical" evidence="8">
    <location>
        <begin position="382"/>
        <end position="403"/>
    </location>
</feature>
<reference evidence="10" key="1">
    <citation type="journal article" date="2020" name="Stud. Mycol.">
        <title>101 Dothideomycetes genomes: a test case for predicting lifestyles and emergence of pathogens.</title>
        <authorList>
            <person name="Haridas S."/>
            <person name="Albert R."/>
            <person name="Binder M."/>
            <person name="Bloem J."/>
            <person name="Labutti K."/>
            <person name="Salamov A."/>
            <person name="Andreopoulos B."/>
            <person name="Baker S."/>
            <person name="Barry K."/>
            <person name="Bills G."/>
            <person name="Bluhm B."/>
            <person name="Cannon C."/>
            <person name="Castanera R."/>
            <person name="Culley D."/>
            <person name="Daum C."/>
            <person name="Ezra D."/>
            <person name="Gonzalez J."/>
            <person name="Henrissat B."/>
            <person name="Kuo A."/>
            <person name="Liang C."/>
            <person name="Lipzen A."/>
            <person name="Lutzoni F."/>
            <person name="Magnuson J."/>
            <person name="Mondo S."/>
            <person name="Nolan M."/>
            <person name="Ohm R."/>
            <person name="Pangilinan J."/>
            <person name="Park H.-J."/>
            <person name="Ramirez L."/>
            <person name="Alfaro M."/>
            <person name="Sun H."/>
            <person name="Tritt A."/>
            <person name="Yoshinaga Y."/>
            <person name="Zwiers L.-H."/>
            <person name="Turgeon B."/>
            <person name="Goodwin S."/>
            <person name="Spatafora J."/>
            <person name="Crous P."/>
            <person name="Grigoriev I."/>
        </authorList>
    </citation>
    <scope>NUCLEOTIDE SEQUENCE</scope>
    <source>
        <strain evidence="10">CBS 161.51</strain>
    </source>
</reference>
<evidence type="ECO:0000256" key="7">
    <source>
        <dbReference type="RuleBase" id="RU003346"/>
    </source>
</evidence>
<dbReference type="GO" id="GO:0005351">
    <property type="term" value="F:carbohydrate:proton symporter activity"/>
    <property type="evidence" value="ECO:0007669"/>
    <property type="project" value="TreeGrafter"/>
</dbReference>
<dbReference type="InterPro" id="IPR005829">
    <property type="entry name" value="Sugar_transporter_CS"/>
</dbReference>
<keyword evidence="6 8" id="KW-0472">Membrane</keyword>
<evidence type="ECO:0000259" key="9">
    <source>
        <dbReference type="PROSITE" id="PS50850"/>
    </source>
</evidence>
<feature type="transmembrane region" description="Helical" evidence="8">
    <location>
        <begin position="316"/>
        <end position="338"/>
    </location>
</feature>
<dbReference type="PANTHER" id="PTHR48022:SF20">
    <property type="entry name" value="MAJOR FACILITATOR SUPERFAMILY (MFS) PROFILE DOMAIN-CONTAINING PROTEIN-RELATED"/>
    <property type="match status" value="1"/>
</dbReference>
<evidence type="ECO:0000256" key="4">
    <source>
        <dbReference type="ARBA" id="ARBA00022692"/>
    </source>
</evidence>
<dbReference type="InterPro" id="IPR036259">
    <property type="entry name" value="MFS_trans_sf"/>
</dbReference>
<dbReference type="EMBL" id="ML976001">
    <property type="protein sequence ID" value="KAF1946922.1"/>
    <property type="molecule type" value="Genomic_DNA"/>
</dbReference>
<evidence type="ECO:0000256" key="5">
    <source>
        <dbReference type="ARBA" id="ARBA00022989"/>
    </source>
</evidence>
<accession>A0A6A5T4X4</accession>
<dbReference type="InterPro" id="IPR005828">
    <property type="entry name" value="MFS_sugar_transport-like"/>
</dbReference>
<evidence type="ECO:0000256" key="6">
    <source>
        <dbReference type="ARBA" id="ARBA00023136"/>
    </source>
</evidence>
<feature type="transmembrane region" description="Helical" evidence="8">
    <location>
        <begin position="208"/>
        <end position="231"/>
    </location>
</feature>
<keyword evidence="4 8" id="KW-0812">Transmembrane</keyword>
<feature type="transmembrane region" description="Helical" evidence="8">
    <location>
        <begin position="415"/>
        <end position="442"/>
    </location>
</feature>
<organism evidence="10 11">
    <name type="scientific">Clathrospora elynae</name>
    <dbReference type="NCBI Taxonomy" id="706981"/>
    <lineage>
        <taxon>Eukaryota</taxon>
        <taxon>Fungi</taxon>
        <taxon>Dikarya</taxon>
        <taxon>Ascomycota</taxon>
        <taxon>Pezizomycotina</taxon>
        <taxon>Dothideomycetes</taxon>
        <taxon>Pleosporomycetidae</taxon>
        <taxon>Pleosporales</taxon>
        <taxon>Diademaceae</taxon>
        <taxon>Clathrospora</taxon>
    </lineage>
</organism>
<dbReference type="PROSITE" id="PS00216">
    <property type="entry name" value="SUGAR_TRANSPORT_1"/>
    <property type="match status" value="1"/>
</dbReference>
<dbReference type="FunFam" id="1.20.1250.20:FF:000026">
    <property type="entry name" value="MFS quinate transporter QutD"/>
    <property type="match status" value="1"/>
</dbReference>
<keyword evidence="5 8" id="KW-1133">Transmembrane helix</keyword>
<evidence type="ECO:0000313" key="11">
    <source>
        <dbReference type="Proteomes" id="UP000800038"/>
    </source>
</evidence>
<evidence type="ECO:0000256" key="3">
    <source>
        <dbReference type="ARBA" id="ARBA00022448"/>
    </source>
</evidence>
<dbReference type="PROSITE" id="PS00217">
    <property type="entry name" value="SUGAR_TRANSPORT_2"/>
    <property type="match status" value="1"/>
</dbReference>
<feature type="transmembrane region" description="Helical" evidence="8">
    <location>
        <begin position="169"/>
        <end position="188"/>
    </location>
</feature>
<feature type="transmembrane region" description="Helical" evidence="8">
    <location>
        <begin position="482"/>
        <end position="503"/>
    </location>
</feature>
<sequence>MAGGGARPTGFDAALMRRQTLMGASGPRALVKNFKVFRIALFACLGGVLYGYNQGMFSGILAMPSFGAQTDGYIDNPSQKGWLTSILELGAWFGAVLSGFIAEAASRKYGILIATAIFIIGVVVQITAISGGHNEILAGRFITGIGVGSLSVIVPMYNSECAPPEVRGALVGLQQLAITFGIMISFWINYGTNYIGGTTLETQSNAAWLVPICLQLVPAFILLIGMIWMPFSPRWLMHHDREEEARVNLASLRDLPMDHELIELEFLEIKAQSIFEKRSIAEAFPHLREQTAWNIFKLQFVAIASLFKTKAMFKRVIVATVTMFFQQWSGINAVLYYAPQIFGQLGLTGNTTSLLATGVVGIVMFLATIPAVLYIDRVGRKPVLAIGALGMGFSHIVIAIILAKNINRFAEEPAAGWAAVVMVWLFVIHFGYSWGPCAWIIVAEIWPLSTRPYGTALGGSSNWMNNFIIGQITPELLERITYGTYILFGLLTFVGAGFIWFFVPETKRLSLEEMDIIFGSEGAAMKDQERMEEINREIGLADLSGGSPVSCEGLVVGSEKGVMPV</sequence>
<keyword evidence="11" id="KW-1185">Reference proteome</keyword>
<feature type="transmembrane region" description="Helical" evidence="8">
    <location>
        <begin position="353"/>
        <end position="375"/>
    </location>
</feature>
<proteinExistence type="inferred from homology"/>
<dbReference type="Proteomes" id="UP000800038">
    <property type="component" value="Unassembled WGS sequence"/>
</dbReference>
<evidence type="ECO:0000256" key="8">
    <source>
        <dbReference type="SAM" id="Phobius"/>
    </source>
</evidence>
<dbReference type="OrthoDB" id="8120565at2759"/>
<dbReference type="InterPro" id="IPR003663">
    <property type="entry name" value="Sugar/inositol_transpt"/>
</dbReference>
<feature type="transmembrane region" description="Helical" evidence="8">
    <location>
        <begin position="137"/>
        <end position="157"/>
    </location>
</feature>
<dbReference type="InterPro" id="IPR020846">
    <property type="entry name" value="MFS_dom"/>
</dbReference>
<dbReference type="Pfam" id="PF00083">
    <property type="entry name" value="Sugar_tr"/>
    <property type="match status" value="1"/>
</dbReference>
<gene>
    <name evidence="10" type="ORF">EJ02DRAFT_499748</name>
</gene>
<name>A0A6A5T4X4_9PLEO</name>
<evidence type="ECO:0000256" key="1">
    <source>
        <dbReference type="ARBA" id="ARBA00004141"/>
    </source>
</evidence>
<dbReference type="PANTHER" id="PTHR48022">
    <property type="entry name" value="PLASTIDIC GLUCOSE TRANSPORTER 4"/>
    <property type="match status" value="1"/>
</dbReference>